<feature type="domain" description="ERV/ALR sulfhydryl oxidase" evidence="7">
    <location>
        <begin position="13"/>
        <end position="113"/>
    </location>
</feature>
<dbReference type="AlphaFoldDB" id="A0A6C0IX21"/>
<evidence type="ECO:0000256" key="4">
    <source>
        <dbReference type="ARBA" id="ARBA00022827"/>
    </source>
</evidence>
<evidence type="ECO:0000256" key="2">
    <source>
        <dbReference type="ARBA" id="ARBA00012512"/>
    </source>
</evidence>
<evidence type="ECO:0000256" key="5">
    <source>
        <dbReference type="ARBA" id="ARBA00023002"/>
    </source>
</evidence>
<evidence type="ECO:0000256" key="6">
    <source>
        <dbReference type="ARBA" id="ARBA00023157"/>
    </source>
</evidence>
<evidence type="ECO:0000256" key="3">
    <source>
        <dbReference type="ARBA" id="ARBA00022630"/>
    </source>
</evidence>
<organism evidence="8">
    <name type="scientific">viral metagenome</name>
    <dbReference type="NCBI Taxonomy" id="1070528"/>
    <lineage>
        <taxon>unclassified sequences</taxon>
        <taxon>metagenomes</taxon>
        <taxon>organismal metagenomes</taxon>
    </lineage>
</organism>
<dbReference type="EMBL" id="MN740283">
    <property type="protein sequence ID" value="QHT97874.1"/>
    <property type="molecule type" value="Genomic_DNA"/>
</dbReference>
<evidence type="ECO:0000259" key="7">
    <source>
        <dbReference type="PROSITE" id="PS51324"/>
    </source>
</evidence>
<keyword evidence="4" id="KW-0274">FAD</keyword>
<dbReference type="InterPro" id="IPR017905">
    <property type="entry name" value="ERV/ALR_sulphydryl_oxidase"/>
</dbReference>
<dbReference type="PANTHER" id="PTHR12645:SF0">
    <property type="entry name" value="FAD-LINKED SULFHYDRYL OXIDASE ALR"/>
    <property type="match status" value="1"/>
</dbReference>
<sequence length="127" mass="14958">MSRPNWTVPPALDKETIKKMLRSTWDVMHKTAAWFDLVCQLPQEQKQQLHGSQVRYQVDNLICGDCISHAQEYIRQNPPEDEIPSIWTWRFHNAVNRRLGKPEMNWDTYKDIYLVRKPKVCSASCGD</sequence>
<dbReference type="PROSITE" id="PS51324">
    <property type="entry name" value="ERV_ALR"/>
    <property type="match status" value="1"/>
</dbReference>
<evidence type="ECO:0000256" key="1">
    <source>
        <dbReference type="ARBA" id="ARBA00001974"/>
    </source>
</evidence>
<dbReference type="PANTHER" id="PTHR12645">
    <property type="entry name" value="ALR/ERV"/>
    <property type="match status" value="1"/>
</dbReference>
<keyword evidence="6" id="KW-1015">Disulfide bond</keyword>
<reference evidence="8" key="1">
    <citation type="journal article" date="2020" name="Nature">
        <title>Giant virus diversity and host interactions through global metagenomics.</title>
        <authorList>
            <person name="Schulz F."/>
            <person name="Roux S."/>
            <person name="Paez-Espino D."/>
            <person name="Jungbluth S."/>
            <person name="Walsh D.A."/>
            <person name="Denef V.J."/>
            <person name="McMahon K.D."/>
            <person name="Konstantinidis K.T."/>
            <person name="Eloe-Fadrosh E.A."/>
            <person name="Kyrpides N.C."/>
            <person name="Woyke T."/>
        </authorList>
    </citation>
    <scope>NUCLEOTIDE SEQUENCE</scope>
    <source>
        <strain evidence="8">GVMAG-M-3300025572-1</strain>
    </source>
</reference>
<protein>
    <recommendedName>
        <fullName evidence="2">thiol oxidase</fullName>
        <ecNumber evidence="2">1.8.3.2</ecNumber>
    </recommendedName>
</protein>
<dbReference type="SUPFAM" id="SSF69000">
    <property type="entry name" value="FAD-dependent thiol oxidase"/>
    <property type="match status" value="1"/>
</dbReference>
<evidence type="ECO:0000313" key="8">
    <source>
        <dbReference type="EMBL" id="QHT97874.1"/>
    </source>
</evidence>
<dbReference type="InterPro" id="IPR036774">
    <property type="entry name" value="ERV/ALR_sulphydryl_oxid_sf"/>
</dbReference>
<accession>A0A6C0IX21</accession>
<keyword evidence="5" id="KW-0560">Oxidoreductase</keyword>
<comment type="cofactor">
    <cofactor evidence="1">
        <name>FAD</name>
        <dbReference type="ChEBI" id="CHEBI:57692"/>
    </cofactor>
</comment>
<keyword evidence="3" id="KW-0285">Flavoprotein</keyword>
<dbReference type="GO" id="GO:0005739">
    <property type="term" value="C:mitochondrion"/>
    <property type="evidence" value="ECO:0007669"/>
    <property type="project" value="TreeGrafter"/>
</dbReference>
<dbReference type="InterPro" id="IPR039799">
    <property type="entry name" value="ALR/ERV"/>
</dbReference>
<dbReference type="Pfam" id="PF04777">
    <property type="entry name" value="Evr1_Alr"/>
    <property type="match status" value="1"/>
</dbReference>
<dbReference type="GO" id="GO:0050660">
    <property type="term" value="F:flavin adenine dinucleotide binding"/>
    <property type="evidence" value="ECO:0007669"/>
    <property type="project" value="TreeGrafter"/>
</dbReference>
<proteinExistence type="predicted"/>
<dbReference type="EC" id="1.8.3.2" evidence="2"/>
<dbReference type="GO" id="GO:0016971">
    <property type="term" value="F:flavin-dependent sulfhydryl oxidase activity"/>
    <property type="evidence" value="ECO:0007669"/>
    <property type="project" value="InterPro"/>
</dbReference>
<name>A0A6C0IX21_9ZZZZ</name>
<dbReference type="Gene3D" id="1.20.120.310">
    <property type="entry name" value="ERV/ALR sulfhydryl oxidase domain"/>
    <property type="match status" value="1"/>
</dbReference>